<evidence type="ECO:0000259" key="10">
    <source>
        <dbReference type="Pfam" id="PF00808"/>
    </source>
</evidence>
<comment type="subcellular location">
    <subcellularLocation>
        <location evidence="1">Nucleus</location>
    </subcellularLocation>
</comment>
<evidence type="ECO:0000256" key="3">
    <source>
        <dbReference type="ARBA" id="ARBA00022682"/>
    </source>
</evidence>
<keyword evidence="12" id="KW-1185">Reference proteome</keyword>
<dbReference type="InterPro" id="IPR027113">
    <property type="entry name" value="Transc_fact_NFYB/HAP3"/>
</dbReference>
<keyword evidence="6" id="KW-0010">Activator</keyword>
<dbReference type="AlphaFoldDB" id="A0A9W7ISV9"/>
<dbReference type="PRINTS" id="PR00615">
    <property type="entry name" value="CCAATSUBUNTA"/>
</dbReference>
<dbReference type="InterPro" id="IPR003958">
    <property type="entry name" value="CBFA_NFYB_domain"/>
</dbReference>
<dbReference type="EMBL" id="BSYR01000035">
    <property type="protein sequence ID" value="GMJ01470.1"/>
    <property type="molecule type" value="Genomic_DNA"/>
</dbReference>
<feature type="region of interest" description="Disordered" evidence="9">
    <location>
        <begin position="172"/>
        <end position="215"/>
    </location>
</feature>
<keyword evidence="4" id="KW-0805">Transcription regulation</keyword>
<evidence type="ECO:0000256" key="8">
    <source>
        <dbReference type="ARBA" id="ARBA00023242"/>
    </source>
</evidence>
<feature type="region of interest" description="Disordered" evidence="9">
    <location>
        <begin position="21"/>
        <end position="45"/>
    </location>
</feature>
<accession>A0A9W7ISV9</accession>
<evidence type="ECO:0000313" key="12">
    <source>
        <dbReference type="Proteomes" id="UP001165190"/>
    </source>
</evidence>
<evidence type="ECO:0000256" key="6">
    <source>
        <dbReference type="ARBA" id="ARBA00023159"/>
    </source>
</evidence>
<feature type="domain" description="Transcription factor CBF/NF-Y/archaeal histone" evidence="10">
    <location>
        <begin position="55"/>
        <end position="118"/>
    </location>
</feature>
<evidence type="ECO:0000256" key="2">
    <source>
        <dbReference type="ARBA" id="ARBA00009053"/>
    </source>
</evidence>
<reference evidence="11" key="1">
    <citation type="submission" date="2023-05" db="EMBL/GenBank/DDBJ databases">
        <title>Genome and transcriptome analyses reveal genes involved in the formation of fine ridges on petal epidermal cells in Hibiscus trionum.</title>
        <authorList>
            <person name="Koshimizu S."/>
            <person name="Masuda S."/>
            <person name="Ishii T."/>
            <person name="Shirasu K."/>
            <person name="Hoshino A."/>
            <person name="Arita M."/>
        </authorList>
    </citation>
    <scope>NUCLEOTIDE SEQUENCE</scope>
    <source>
        <strain evidence="11">Hamamatsu line</strain>
    </source>
</reference>
<sequence>MERGDGFNRFHKLAKSTSGSSILGHGEFSNSNSNNVRSNNSRSTAAVVREQDRLMPIANVTRIMRNMLPPHAKISDDAKEAIQECVSEFISFITGEANEHCQLEQRKTVTAEDLLCAMGKLGFDDYVQPLTIYLNRYREAENNRTSLILKRGIHHPPMMMPPLNNPAFQPRFRQGFPDAATTAGGYNQDASGAATGAGSSSQAATNNSDPFGKFK</sequence>
<dbReference type="Pfam" id="PF00808">
    <property type="entry name" value="CBFD_NFYB_HMF"/>
    <property type="match status" value="1"/>
</dbReference>
<feature type="compositionally biased region" description="Low complexity" evidence="9">
    <location>
        <begin position="29"/>
        <end position="43"/>
    </location>
</feature>
<name>A0A9W7ISV9_HIBTR</name>
<dbReference type="GO" id="GO:0000978">
    <property type="term" value="F:RNA polymerase II cis-regulatory region sequence-specific DNA binding"/>
    <property type="evidence" value="ECO:0007669"/>
    <property type="project" value="TreeGrafter"/>
</dbReference>
<keyword evidence="8" id="KW-0539">Nucleus</keyword>
<evidence type="ECO:0000313" key="11">
    <source>
        <dbReference type="EMBL" id="GMJ01470.1"/>
    </source>
</evidence>
<dbReference type="GO" id="GO:0016602">
    <property type="term" value="C:CCAAT-binding factor complex"/>
    <property type="evidence" value="ECO:0007669"/>
    <property type="project" value="InterPro"/>
</dbReference>
<dbReference type="GO" id="GO:0001228">
    <property type="term" value="F:DNA-binding transcription activator activity, RNA polymerase II-specific"/>
    <property type="evidence" value="ECO:0007669"/>
    <property type="project" value="InterPro"/>
</dbReference>
<evidence type="ECO:0000256" key="1">
    <source>
        <dbReference type="ARBA" id="ARBA00004123"/>
    </source>
</evidence>
<comment type="similarity">
    <text evidence="2">Belongs to the NFYB/HAP3 subunit family.</text>
</comment>
<dbReference type="Proteomes" id="UP001165190">
    <property type="component" value="Unassembled WGS sequence"/>
</dbReference>
<evidence type="ECO:0000256" key="5">
    <source>
        <dbReference type="ARBA" id="ARBA00023125"/>
    </source>
</evidence>
<dbReference type="PANTHER" id="PTHR11064">
    <property type="entry name" value="CCAAT-BINDING TRANSCRIPTION FACTOR-RELATED"/>
    <property type="match status" value="1"/>
</dbReference>
<feature type="compositionally biased region" description="Low complexity" evidence="9">
    <location>
        <begin position="190"/>
        <end position="208"/>
    </location>
</feature>
<evidence type="ECO:0000256" key="7">
    <source>
        <dbReference type="ARBA" id="ARBA00023163"/>
    </source>
</evidence>
<dbReference type="GO" id="GO:0046982">
    <property type="term" value="F:protein heterodimerization activity"/>
    <property type="evidence" value="ECO:0007669"/>
    <property type="project" value="InterPro"/>
</dbReference>
<comment type="caution">
    <text evidence="11">The sequence shown here is derived from an EMBL/GenBank/DDBJ whole genome shotgun (WGS) entry which is preliminary data.</text>
</comment>
<dbReference type="InterPro" id="IPR009072">
    <property type="entry name" value="Histone-fold"/>
</dbReference>
<dbReference type="GO" id="GO:0009738">
    <property type="term" value="P:abscisic acid-activated signaling pathway"/>
    <property type="evidence" value="ECO:0007669"/>
    <property type="project" value="UniProtKB-KW"/>
</dbReference>
<dbReference type="PANTHER" id="PTHR11064:SF196">
    <property type="entry name" value="NUCLEAR TRANSCRIPTION FACTOR Y SUBUNIT B-6"/>
    <property type="match status" value="1"/>
</dbReference>
<dbReference type="CDD" id="cd22907">
    <property type="entry name" value="HFD_NFYB"/>
    <property type="match status" value="1"/>
</dbReference>
<keyword evidence="7" id="KW-0804">Transcription</keyword>
<keyword evidence="5" id="KW-0238">DNA-binding</keyword>
<evidence type="ECO:0000256" key="9">
    <source>
        <dbReference type="SAM" id="MobiDB-lite"/>
    </source>
</evidence>
<dbReference type="FunFam" id="1.10.20.10:FF:000049">
    <property type="entry name" value="Nuclear transcription factor Y subunit B-6"/>
    <property type="match status" value="1"/>
</dbReference>
<protein>
    <recommendedName>
        <fullName evidence="10">Transcription factor CBF/NF-Y/archaeal histone domain-containing protein</fullName>
    </recommendedName>
</protein>
<dbReference type="Gene3D" id="1.10.20.10">
    <property type="entry name" value="Histone, subunit A"/>
    <property type="match status" value="1"/>
</dbReference>
<evidence type="ECO:0000256" key="4">
    <source>
        <dbReference type="ARBA" id="ARBA00023015"/>
    </source>
</evidence>
<keyword evidence="3" id="KW-0938">Abscisic acid signaling pathway</keyword>
<gene>
    <name evidence="11" type="ORF">HRI_003816200</name>
</gene>
<organism evidence="11 12">
    <name type="scientific">Hibiscus trionum</name>
    <name type="common">Flower of an hour</name>
    <dbReference type="NCBI Taxonomy" id="183268"/>
    <lineage>
        <taxon>Eukaryota</taxon>
        <taxon>Viridiplantae</taxon>
        <taxon>Streptophyta</taxon>
        <taxon>Embryophyta</taxon>
        <taxon>Tracheophyta</taxon>
        <taxon>Spermatophyta</taxon>
        <taxon>Magnoliopsida</taxon>
        <taxon>eudicotyledons</taxon>
        <taxon>Gunneridae</taxon>
        <taxon>Pentapetalae</taxon>
        <taxon>rosids</taxon>
        <taxon>malvids</taxon>
        <taxon>Malvales</taxon>
        <taxon>Malvaceae</taxon>
        <taxon>Malvoideae</taxon>
        <taxon>Hibiscus</taxon>
    </lineage>
</organism>
<dbReference type="OrthoDB" id="386949at2759"/>
<proteinExistence type="inferred from homology"/>
<dbReference type="SUPFAM" id="SSF47113">
    <property type="entry name" value="Histone-fold"/>
    <property type="match status" value="1"/>
</dbReference>